<dbReference type="Pfam" id="PF00248">
    <property type="entry name" value="Aldo_ket_red"/>
    <property type="match status" value="1"/>
</dbReference>
<evidence type="ECO:0000313" key="3">
    <source>
        <dbReference type="EMBL" id="GAA5225713.1"/>
    </source>
</evidence>
<dbReference type="InterPro" id="IPR050791">
    <property type="entry name" value="Aldo-Keto_reductase"/>
</dbReference>
<keyword evidence="4" id="KW-1185">Reference proteome</keyword>
<keyword evidence="1" id="KW-0560">Oxidoreductase</keyword>
<feature type="domain" description="NADP-dependent oxidoreductase" evidence="2">
    <location>
        <begin position="13"/>
        <end position="303"/>
    </location>
</feature>
<evidence type="ECO:0000256" key="1">
    <source>
        <dbReference type="ARBA" id="ARBA00023002"/>
    </source>
</evidence>
<dbReference type="PANTHER" id="PTHR43625:SF40">
    <property type="entry name" value="ALDO-KETO REDUCTASE YAKC [NADP(+)]"/>
    <property type="match status" value="1"/>
</dbReference>
<protein>
    <submittedName>
        <fullName evidence="3">Aldo/keto reductase</fullName>
    </submittedName>
</protein>
<proteinExistence type="predicted"/>
<dbReference type="InterPro" id="IPR020471">
    <property type="entry name" value="AKR"/>
</dbReference>
<reference evidence="4" key="1">
    <citation type="journal article" date="2019" name="Int. J. Syst. Evol. Microbiol.">
        <title>The Global Catalogue of Microorganisms (GCM) 10K type strain sequencing project: providing services to taxonomists for standard genome sequencing and annotation.</title>
        <authorList>
            <consortium name="The Broad Institute Genomics Platform"/>
            <consortium name="The Broad Institute Genome Sequencing Center for Infectious Disease"/>
            <person name="Wu L."/>
            <person name="Ma J."/>
        </authorList>
    </citation>
    <scope>NUCLEOTIDE SEQUENCE [LARGE SCALE GENOMIC DNA]</scope>
    <source>
        <strain evidence="4">JCM 18952</strain>
    </source>
</reference>
<accession>A0ABP9TIN3</accession>
<dbReference type="PANTHER" id="PTHR43625">
    <property type="entry name" value="AFLATOXIN B1 ALDEHYDE REDUCTASE"/>
    <property type="match status" value="1"/>
</dbReference>
<sequence>MTTRVLASRNVNPLGFGAMNITHGYSEFPTDQEAGRLLNEVLDSGVDHLDTATLYGANRSENLIGQHLHKRRSEYLLASKGGLTLVDGRGKIDGRPQTLRAEVDASLQRLQTDHIDLYYLHRLDPTVPVQESVGALAQSVAEGKIGGIGLSEISASTLRAAHQVHPIAAVQNEYSLATRNPELGILDTCAALGTAFVAFSPLYRGYLSGNMRDPASLPSEDLRHFLPRFKTENYPHNLELVDRLALMAHRLGTTAAALSLAWLLAQGEHVHAIPGTKRSDHLAENLRALDLLLSPEQVAEAGAIINQSTVAGTRYNSHQQKSIDSEEFPAAR</sequence>
<gene>
    <name evidence="3" type="ORF">GCM10025778_02430</name>
</gene>
<evidence type="ECO:0000313" key="4">
    <source>
        <dbReference type="Proteomes" id="UP001501257"/>
    </source>
</evidence>
<comment type="caution">
    <text evidence="3">The sequence shown here is derived from an EMBL/GenBank/DDBJ whole genome shotgun (WGS) entry which is preliminary data.</text>
</comment>
<organism evidence="3 4">
    <name type="scientific">Paeniglutamicibacter antarcticus</name>
    <dbReference type="NCBI Taxonomy" id="494023"/>
    <lineage>
        <taxon>Bacteria</taxon>
        <taxon>Bacillati</taxon>
        <taxon>Actinomycetota</taxon>
        <taxon>Actinomycetes</taxon>
        <taxon>Micrococcales</taxon>
        <taxon>Micrococcaceae</taxon>
        <taxon>Paeniglutamicibacter</taxon>
    </lineage>
</organism>
<name>A0ABP9TIN3_9MICC</name>
<dbReference type="InterPro" id="IPR023210">
    <property type="entry name" value="NADP_OxRdtase_dom"/>
</dbReference>
<dbReference type="RefSeq" id="WP_210101852.1">
    <property type="nucleotide sequence ID" value="NZ_BAABLK010000005.1"/>
</dbReference>
<dbReference type="SUPFAM" id="SSF51430">
    <property type="entry name" value="NAD(P)-linked oxidoreductase"/>
    <property type="match status" value="1"/>
</dbReference>
<dbReference type="Proteomes" id="UP001501257">
    <property type="component" value="Unassembled WGS sequence"/>
</dbReference>
<dbReference type="EMBL" id="BAABLK010000005">
    <property type="protein sequence ID" value="GAA5225713.1"/>
    <property type="molecule type" value="Genomic_DNA"/>
</dbReference>
<evidence type="ECO:0000259" key="2">
    <source>
        <dbReference type="Pfam" id="PF00248"/>
    </source>
</evidence>
<dbReference type="Gene3D" id="3.20.20.100">
    <property type="entry name" value="NADP-dependent oxidoreductase domain"/>
    <property type="match status" value="1"/>
</dbReference>
<dbReference type="InterPro" id="IPR036812">
    <property type="entry name" value="NAD(P)_OxRdtase_dom_sf"/>
</dbReference>
<dbReference type="PRINTS" id="PR00069">
    <property type="entry name" value="ALDKETRDTASE"/>
</dbReference>